<proteinExistence type="inferred from homology"/>
<dbReference type="Proteomes" id="UP000515861">
    <property type="component" value="Chromosome"/>
</dbReference>
<dbReference type="InterPro" id="IPR050190">
    <property type="entry name" value="UPF0213_domain"/>
</dbReference>
<reference evidence="4 5" key="1">
    <citation type="submission" date="2020-08" db="EMBL/GenBank/DDBJ databases">
        <title>Sphingomonas sp. sand1-3 16S ribosomal RNA gene Genome sequencing and assembly.</title>
        <authorList>
            <person name="Kang M."/>
        </authorList>
    </citation>
    <scope>NUCLEOTIDE SEQUENCE [LARGE SCALE GENOMIC DNA]</scope>
    <source>
        <strain evidence="5">sand1-3</strain>
    </source>
</reference>
<dbReference type="Gene3D" id="3.40.1440.10">
    <property type="entry name" value="GIY-YIG endonuclease"/>
    <property type="match status" value="1"/>
</dbReference>
<dbReference type="Pfam" id="PF01541">
    <property type="entry name" value="GIY-YIG"/>
    <property type="match status" value="1"/>
</dbReference>
<dbReference type="InterPro" id="IPR000305">
    <property type="entry name" value="GIY-YIG_endonuc"/>
</dbReference>
<feature type="region of interest" description="Disordered" evidence="2">
    <location>
        <begin position="89"/>
        <end position="133"/>
    </location>
</feature>
<feature type="compositionally biased region" description="Polar residues" evidence="2">
    <location>
        <begin position="113"/>
        <end position="133"/>
    </location>
</feature>
<dbReference type="EMBL" id="CP060697">
    <property type="protein sequence ID" value="QNM83581.1"/>
    <property type="molecule type" value="Genomic_DNA"/>
</dbReference>
<evidence type="ECO:0000256" key="1">
    <source>
        <dbReference type="ARBA" id="ARBA00007435"/>
    </source>
</evidence>
<organism evidence="4 5">
    <name type="scientific">Sphingomonas sabuli</name>
    <dbReference type="NCBI Taxonomy" id="2764186"/>
    <lineage>
        <taxon>Bacteria</taxon>
        <taxon>Pseudomonadati</taxon>
        <taxon>Pseudomonadota</taxon>
        <taxon>Alphaproteobacteria</taxon>
        <taxon>Sphingomonadales</taxon>
        <taxon>Sphingomonadaceae</taxon>
        <taxon>Sphingomonas</taxon>
    </lineage>
</organism>
<evidence type="ECO:0000259" key="3">
    <source>
        <dbReference type="PROSITE" id="PS50164"/>
    </source>
</evidence>
<keyword evidence="5" id="KW-1185">Reference proteome</keyword>
<dbReference type="RefSeq" id="WP_187480536.1">
    <property type="nucleotide sequence ID" value="NZ_CP060697.1"/>
</dbReference>
<dbReference type="KEGG" id="ssau:H8M03_04435"/>
<evidence type="ECO:0000256" key="2">
    <source>
        <dbReference type="SAM" id="MobiDB-lite"/>
    </source>
</evidence>
<feature type="domain" description="GIY-YIG" evidence="3">
    <location>
        <begin position="1"/>
        <end position="76"/>
    </location>
</feature>
<accession>A0A7G9L4N2</accession>
<dbReference type="PANTHER" id="PTHR34477">
    <property type="entry name" value="UPF0213 PROTEIN YHBQ"/>
    <property type="match status" value="1"/>
</dbReference>
<evidence type="ECO:0000313" key="5">
    <source>
        <dbReference type="Proteomes" id="UP000515861"/>
    </source>
</evidence>
<dbReference type="PROSITE" id="PS50164">
    <property type="entry name" value="GIY_YIG"/>
    <property type="match status" value="1"/>
</dbReference>
<dbReference type="InterPro" id="IPR035901">
    <property type="entry name" value="GIY-YIG_endonuc_sf"/>
</dbReference>
<dbReference type="CDD" id="cd10456">
    <property type="entry name" value="GIY-YIG_UPF0213"/>
    <property type="match status" value="1"/>
</dbReference>
<dbReference type="AlphaFoldDB" id="A0A7G9L4N2"/>
<dbReference type="SMART" id="SM00465">
    <property type="entry name" value="GIYc"/>
    <property type="match status" value="1"/>
</dbReference>
<dbReference type="PANTHER" id="PTHR34477:SF1">
    <property type="entry name" value="UPF0213 PROTEIN YHBQ"/>
    <property type="match status" value="1"/>
</dbReference>
<name>A0A7G9L4N2_9SPHN</name>
<protein>
    <submittedName>
        <fullName evidence="4">GIY-YIG nuclease family protein</fullName>
    </submittedName>
</protein>
<gene>
    <name evidence="4" type="ORF">H8M03_04435</name>
</gene>
<evidence type="ECO:0000313" key="4">
    <source>
        <dbReference type="EMBL" id="QNM83581.1"/>
    </source>
</evidence>
<dbReference type="SUPFAM" id="SSF82771">
    <property type="entry name" value="GIY-YIG endonuclease"/>
    <property type="match status" value="1"/>
</dbReference>
<sequence>MQFWVYILKCRDGSYYTGHTDDLDHRIGQHIVGQASDWTRRRLPVELVWCEAVSSRLEALEAERRIKPWSRAKKEGLIARDWARVSHFARPPHERPSTSLGTNGAVAAAPPTSFVSTEVETRSPSRGTEGQTP</sequence>
<comment type="similarity">
    <text evidence="1">Belongs to the UPF0213 family.</text>
</comment>